<proteinExistence type="predicted"/>
<protein>
    <recommendedName>
        <fullName evidence="3">F-box domain-containing protein</fullName>
    </recommendedName>
</protein>
<reference evidence="1" key="1">
    <citation type="submission" date="2021-05" db="EMBL/GenBank/DDBJ databases">
        <title>The genome of the haptophyte Pavlova lutheri (Diacronema luteri, Pavlovales) - a model for lipid biosynthesis in eukaryotic algae.</title>
        <authorList>
            <person name="Hulatt C.J."/>
            <person name="Posewitz M.C."/>
        </authorList>
    </citation>
    <scope>NUCLEOTIDE SEQUENCE</scope>
    <source>
        <strain evidence="1">NIVA-4/92</strain>
    </source>
</reference>
<dbReference type="EMBL" id="JAGTXO010000001">
    <property type="protein sequence ID" value="KAG8470753.1"/>
    <property type="molecule type" value="Genomic_DNA"/>
</dbReference>
<evidence type="ECO:0008006" key="3">
    <source>
        <dbReference type="Google" id="ProtNLM"/>
    </source>
</evidence>
<dbReference type="OrthoDB" id="2157896at2759"/>
<organism evidence="1 2">
    <name type="scientific">Diacronema lutheri</name>
    <name type="common">Unicellular marine alga</name>
    <name type="synonym">Monochrysis lutheri</name>
    <dbReference type="NCBI Taxonomy" id="2081491"/>
    <lineage>
        <taxon>Eukaryota</taxon>
        <taxon>Haptista</taxon>
        <taxon>Haptophyta</taxon>
        <taxon>Pavlovophyceae</taxon>
        <taxon>Pavlovales</taxon>
        <taxon>Pavlovaceae</taxon>
        <taxon>Diacronema</taxon>
    </lineage>
</organism>
<accession>A0A8J6CK71</accession>
<comment type="caution">
    <text evidence="1">The sequence shown here is derived from an EMBL/GenBank/DDBJ whole genome shotgun (WGS) entry which is preliminary data.</text>
</comment>
<dbReference type="Proteomes" id="UP000751190">
    <property type="component" value="Unassembled WGS sequence"/>
</dbReference>
<gene>
    <name evidence="1" type="ORF">KFE25_009174</name>
</gene>
<dbReference type="AlphaFoldDB" id="A0A8J6CK71"/>
<name>A0A8J6CK71_DIALT</name>
<evidence type="ECO:0000313" key="1">
    <source>
        <dbReference type="EMBL" id="KAG8470753.1"/>
    </source>
</evidence>
<evidence type="ECO:0000313" key="2">
    <source>
        <dbReference type="Proteomes" id="UP000751190"/>
    </source>
</evidence>
<keyword evidence="2" id="KW-1185">Reference proteome</keyword>
<sequence>MPTRHAARLGRSPRRGLELLDLGDDILQRVLAAHTLAELVRVERVCTAFRRACWALGAADAPLLGLSPKEVLVRTRVLVCFADVRGDRGAVDVLAKLSSADPSLVVRLHDMLARGVPGAELDSFDAVLVFHNALDLWPHEAMGDRLAAFVDLGRGVVTALFSSVDNTAELTPHWPYALVDSAGDLALGGRWRREGYSPVVPGRQDERVGLAHAVTLGHAPVADHPVLRGVRSLSAGREAYLCTGPLSVSSRAQPIAFWRVFTALTDSEEPEASDSLVLAAETERCAHGERMVVALNLYPPSSDAHFALWDASTDGARLMANALRYVAPRTRPDRRPCDSDGARDARAPAIAALAGCAHERAQARRQGSWRLLRHSAH</sequence>